<dbReference type="PANTHER" id="PTHR33726">
    <property type="entry name" value="TRANSMEMBRANE PROTEIN"/>
    <property type="match status" value="1"/>
</dbReference>
<accession>A0AAN9I1R4</accession>
<sequence>MGSKKISLLKRLKKESSSKLKYMFSAFKWKRLTHLPASFIDNVVFKLVSAFEAFVLVLSVSFFYLCCGCNF</sequence>
<name>A0AAN9I1R4_CROPI</name>
<evidence type="ECO:0000313" key="2">
    <source>
        <dbReference type="EMBL" id="KAK7260455.1"/>
    </source>
</evidence>
<keyword evidence="1" id="KW-0472">Membrane</keyword>
<gene>
    <name evidence="2" type="ORF">RIF29_26512</name>
</gene>
<dbReference type="AlphaFoldDB" id="A0AAN9I1R4"/>
<dbReference type="PANTHER" id="PTHR33726:SF3">
    <property type="entry name" value="TRANSMEMBRANE PROTEIN"/>
    <property type="match status" value="1"/>
</dbReference>
<protein>
    <submittedName>
        <fullName evidence="2">Uncharacterized protein</fullName>
    </submittedName>
</protein>
<keyword evidence="1" id="KW-1133">Transmembrane helix</keyword>
<evidence type="ECO:0000256" key="1">
    <source>
        <dbReference type="SAM" id="Phobius"/>
    </source>
</evidence>
<dbReference type="Proteomes" id="UP001372338">
    <property type="component" value="Unassembled WGS sequence"/>
</dbReference>
<proteinExistence type="predicted"/>
<dbReference type="EMBL" id="JAYWIO010000005">
    <property type="protein sequence ID" value="KAK7260455.1"/>
    <property type="molecule type" value="Genomic_DNA"/>
</dbReference>
<evidence type="ECO:0000313" key="3">
    <source>
        <dbReference type="Proteomes" id="UP001372338"/>
    </source>
</evidence>
<reference evidence="2 3" key="1">
    <citation type="submission" date="2024-01" db="EMBL/GenBank/DDBJ databases">
        <title>The genomes of 5 underutilized Papilionoideae crops provide insights into root nodulation and disease resistanc.</title>
        <authorList>
            <person name="Yuan L."/>
        </authorList>
    </citation>
    <scope>NUCLEOTIDE SEQUENCE [LARGE SCALE GENOMIC DNA]</scope>
    <source>
        <strain evidence="2">ZHUSHIDOU_FW_LH</strain>
        <tissue evidence="2">Leaf</tissue>
    </source>
</reference>
<keyword evidence="1" id="KW-0812">Transmembrane</keyword>
<comment type="caution">
    <text evidence="2">The sequence shown here is derived from an EMBL/GenBank/DDBJ whole genome shotgun (WGS) entry which is preliminary data.</text>
</comment>
<organism evidence="2 3">
    <name type="scientific">Crotalaria pallida</name>
    <name type="common">Smooth rattlebox</name>
    <name type="synonym">Crotalaria striata</name>
    <dbReference type="NCBI Taxonomy" id="3830"/>
    <lineage>
        <taxon>Eukaryota</taxon>
        <taxon>Viridiplantae</taxon>
        <taxon>Streptophyta</taxon>
        <taxon>Embryophyta</taxon>
        <taxon>Tracheophyta</taxon>
        <taxon>Spermatophyta</taxon>
        <taxon>Magnoliopsida</taxon>
        <taxon>eudicotyledons</taxon>
        <taxon>Gunneridae</taxon>
        <taxon>Pentapetalae</taxon>
        <taxon>rosids</taxon>
        <taxon>fabids</taxon>
        <taxon>Fabales</taxon>
        <taxon>Fabaceae</taxon>
        <taxon>Papilionoideae</taxon>
        <taxon>50 kb inversion clade</taxon>
        <taxon>genistoids sensu lato</taxon>
        <taxon>core genistoids</taxon>
        <taxon>Crotalarieae</taxon>
        <taxon>Crotalaria</taxon>
    </lineage>
</organism>
<feature type="transmembrane region" description="Helical" evidence="1">
    <location>
        <begin position="43"/>
        <end position="65"/>
    </location>
</feature>
<keyword evidence="3" id="KW-1185">Reference proteome</keyword>